<keyword evidence="2" id="KW-0812">Transmembrane</keyword>
<comment type="caution">
    <text evidence="3">The sequence shown here is derived from an EMBL/GenBank/DDBJ whole genome shotgun (WGS) entry which is preliminary data.</text>
</comment>
<evidence type="ECO:0000313" key="3">
    <source>
        <dbReference type="EMBL" id="MBB6001047.1"/>
    </source>
</evidence>
<dbReference type="EMBL" id="JACHLY010000002">
    <property type="protein sequence ID" value="MBB6001047.1"/>
    <property type="molecule type" value="Genomic_DNA"/>
</dbReference>
<keyword evidence="4" id="KW-1185">Reference proteome</keyword>
<organism evidence="3 4">
    <name type="scientific">Streptomonospora salina</name>
    <dbReference type="NCBI Taxonomy" id="104205"/>
    <lineage>
        <taxon>Bacteria</taxon>
        <taxon>Bacillati</taxon>
        <taxon>Actinomycetota</taxon>
        <taxon>Actinomycetes</taxon>
        <taxon>Streptosporangiales</taxon>
        <taxon>Nocardiopsidaceae</taxon>
        <taxon>Streptomonospora</taxon>
    </lineage>
</organism>
<feature type="region of interest" description="Disordered" evidence="1">
    <location>
        <begin position="42"/>
        <end position="84"/>
    </location>
</feature>
<evidence type="ECO:0000256" key="2">
    <source>
        <dbReference type="SAM" id="Phobius"/>
    </source>
</evidence>
<feature type="transmembrane region" description="Helical" evidence="2">
    <location>
        <begin position="6"/>
        <end position="31"/>
    </location>
</feature>
<evidence type="ECO:0000313" key="4">
    <source>
        <dbReference type="Proteomes" id="UP000578077"/>
    </source>
</evidence>
<protein>
    <submittedName>
        <fullName evidence="3">Uncharacterized protein</fullName>
    </submittedName>
</protein>
<accession>A0A841EAI8</accession>
<feature type="compositionally biased region" description="Low complexity" evidence="1">
    <location>
        <begin position="43"/>
        <end position="73"/>
    </location>
</feature>
<dbReference type="Proteomes" id="UP000578077">
    <property type="component" value="Unassembled WGS sequence"/>
</dbReference>
<dbReference type="AlphaFoldDB" id="A0A841EAI8"/>
<evidence type="ECO:0000256" key="1">
    <source>
        <dbReference type="SAM" id="MobiDB-lite"/>
    </source>
</evidence>
<feature type="compositionally biased region" description="Basic and acidic residues" evidence="1">
    <location>
        <begin position="75"/>
        <end position="84"/>
    </location>
</feature>
<dbReference type="RefSeq" id="WP_184640043.1">
    <property type="nucleotide sequence ID" value="NZ_BAABKT010000018.1"/>
</dbReference>
<proteinExistence type="predicted"/>
<sequence>MVDTGLMATGLLVVLGGIALVLLGGAVYIAYQAVEDRLDERAGIPAPHGAPRPAAAPGTCADGADGAGCDTDASAGRRREHEPV</sequence>
<keyword evidence="2" id="KW-1133">Transmembrane helix</keyword>
<name>A0A841EAI8_9ACTN</name>
<gene>
    <name evidence="3" type="ORF">HNR25_004876</name>
</gene>
<keyword evidence="2" id="KW-0472">Membrane</keyword>
<reference evidence="3 4" key="1">
    <citation type="submission" date="2020-08" db="EMBL/GenBank/DDBJ databases">
        <title>Sequencing the genomes of 1000 actinobacteria strains.</title>
        <authorList>
            <person name="Klenk H.-P."/>
        </authorList>
    </citation>
    <scope>NUCLEOTIDE SEQUENCE [LARGE SCALE GENOMIC DNA]</scope>
    <source>
        <strain evidence="3 4">DSM 44593</strain>
    </source>
</reference>